<dbReference type="Proteomes" id="UP000238916">
    <property type="component" value="Unassembled WGS sequence"/>
</dbReference>
<feature type="region of interest" description="Disordered" evidence="4">
    <location>
        <begin position="16"/>
        <end position="57"/>
    </location>
</feature>
<evidence type="ECO:0000313" key="7">
    <source>
        <dbReference type="Proteomes" id="UP000238916"/>
    </source>
</evidence>
<evidence type="ECO:0000313" key="6">
    <source>
        <dbReference type="EMBL" id="SPF51132.1"/>
    </source>
</evidence>
<feature type="compositionally biased region" description="Basic and acidic residues" evidence="4">
    <location>
        <begin position="229"/>
        <end position="281"/>
    </location>
</feature>
<evidence type="ECO:0000256" key="2">
    <source>
        <dbReference type="ARBA" id="ARBA00022670"/>
    </source>
</evidence>
<dbReference type="NCBIfam" id="TIGR01543">
    <property type="entry name" value="proheadase_HK97"/>
    <property type="match status" value="1"/>
</dbReference>
<gene>
    <name evidence="6" type="ORF">SBF1_50016</name>
</gene>
<dbReference type="InterPro" id="IPR006433">
    <property type="entry name" value="Prohead_protease"/>
</dbReference>
<evidence type="ECO:0000256" key="3">
    <source>
        <dbReference type="ARBA" id="ARBA00022801"/>
    </source>
</evidence>
<dbReference type="Pfam" id="PF04586">
    <property type="entry name" value="Peptidase_S78"/>
    <property type="match status" value="1"/>
</dbReference>
<dbReference type="GO" id="GO:0008233">
    <property type="term" value="F:peptidase activity"/>
    <property type="evidence" value="ECO:0007669"/>
    <property type="project" value="UniProtKB-KW"/>
</dbReference>
<feature type="compositionally biased region" description="Acidic residues" evidence="4">
    <location>
        <begin position="16"/>
        <end position="50"/>
    </location>
</feature>
<feature type="domain" description="Prohead serine protease" evidence="5">
    <location>
        <begin position="82"/>
        <end position="228"/>
    </location>
</feature>
<protein>
    <submittedName>
        <fullName evidence="6">Phage prohead protease HK97 family (Modular protein)</fullName>
    </submittedName>
</protein>
<sequence>MKKKLDSEGKCILALDDEGNQILDDDGNPMVQDEDGNPMVDDDPEEDDPEVDSKRSKVDKIEYRAVEVRASLLGGTDDQPAQKVLEGRPIVFDTTTPLFIDWRGDQWYERIDHNALEGVDLSNVVLKYNHSMHVPPLASTKGGSLDLTVDAKGMGVVARLANTTQASDIHELVRSGNLDKMSFAFSTESDNWDEKTKTRTIYKFDKIYDVSVVDFPAYEDTSVSARSRLKSEQEQRHKELHRKDMETKAKEAKRLADEEARALAQKEQETKDLQTKAEEQRKRQILKIRTML</sequence>
<keyword evidence="3" id="KW-0378">Hydrolase</keyword>
<accession>A0A2U3LGX7</accession>
<feature type="region of interest" description="Disordered" evidence="4">
    <location>
        <begin position="223"/>
        <end position="281"/>
    </location>
</feature>
<dbReference type="EMBL" id="OMOF01000445">
    <property type="protein sequence ID" value="SPF51132.1"/>
    <property type="molecule type" value="Genomic_DNA"/>
</dbReference>
<organism evidence="6 7">
    <name type="scientific">Candidatus Desulfosporosinus infrequens</name>
    <dbReference type="NCBI Taxonomy" id="2043169"/>
    <lineage>
        <taxon>Bacteria</taxon>
        <taxon>Bacillati</taxon>
        <taxon>Bacillota</taxon>
        <taxon>Clostridia</taxon>
        <taxon>Eubacteriales</taxon>
        <taxon>Desulfitobacteriaceae</taxon>
        <taxon>Desulfosporosinus</taxon>
    </lineage>
</organism>
<keyword evidence="2 6" id="KW-0645">Protease</keyword>
<name>A0A2U3LGX7_9FIRM</name>
<dbReference type="AlphaFoldDB" id="A0A2U3LGX7"/>
<dbReference type="InterPro" id="IPR054613">
    <property type="entry name" value="Peptidase_S78_dom"/>
</dbReference>
<keyword evidence="1" id="KW-1188">Viral release from host cell</keyword>
<reference evidence="7" key="1">
    <citation type="submission" date="2018-02" db="EMBL/GenBank/DDBJ databases">
        <authorList>
            <person name="Hausmann B."/>
        </authorList>
    </citation>
    <scope>NUCLEOTIDE SEQUENCE [LARGE SCALE GENOMIC DNA]</scope>
    <source>
        <strain evidence="7">Peat soil MAG SbF1</strain>
    </source>
</reference>
<dbReference type="GO" id="GO:0006508">
    <property type="term" value="P:proteolysis"/>
    <property type="evidence" value="ECO:0007669"/>
    <property type="project" value="UniProtKB-KW"/>
</dbReference>
<proteinExistence type="predicted"/>
<evidence type="ECO:0000256" key="1">
    <source>
        <dbReference type="ARBA" id="ARBA00022612"/>
    </source>
</evidence>
<evidence type="ECO:0000256" key="4">
    <source>
        <dbReference type="SAM" id="MobiDB-lite"/>
    </source>
</evidence>
<evidence type="ECO:0000259" key="5">
    <source>
        <dbReference type="Pfam" id="PF04586"/>
    </source>
</evidence>
<dbReference type="OrthoDB" id="64791at2"/>